<dbReference type="AlphaFoldDB" id="A0A0G4EBS9"/>
<evidence type="ECO:0000256" key="1">
    <source>
        <dbReference type="SAM" id="MobiDB-lite"/>
    </source>
</evidence>
<protein>
    <submittedName>
        <fullName evidence="2">Uncharacterized protein</fullName>
    </submittedName>
</protein>
<reference evidence="2 3" key="1">
    <citation type="submission" date="2014-11" db="EMBL/GenBank/DDBJ databases">
        <authorList>
            <person name="Zhu J."/>
            <person name="Qi W."/>
            <person name="Song R."/>
        </authorList>
    </citation>
    <scope>NUCLEOTIDE SEQUENCE [LARGE SCALE GENOMIC DNA]</scope>
</reference>
<sequence>MSLKRSRGNSTSEAAVEVEDVRNGTDSFREAEACPLPWVDCTRDIDEEYPFFDYVNWDTYTRFPYIVVAVDSHEGDVDLKICTRRNEQPTDHCVRSERSTDLGSNFFEESIVLDIKNLEGDQGSDDHKGVHVTVSCVKPEGPRKRHCRARVITMAHDGNCEPTERIRGCEGAKFTDEAIIFGREHP</sequence>
<dbReference type="VEuPathDB" id="CryptoDB:Vbra_6940"/>
<evidence type="ECO:0000313" key="3">
    <source>
        <dbReference type="Proteomes" id="UP000041254"/>
    </source>
</evidence>
<dbReference type="InParanoid" id="A0A0G4EBS9"/>
<proteinExistence type="predicted"/>
<name>A0A0G4EBS9_VITBC</name>
<gene>
    <name evidence="2" type="ORF">Vbra_6940</name>
</gene>
<dbReference type="Proteomes" id="UP000041254">
    <property type="component" value="Unassembled WGS sequence"/>
</dbReference>
<evidence type="ECO:0000313" key="2">
    <source>
        <dbReference type="EMBL" id="CEL93105.1"/>
    </source>
</evidence>
<organism evidence="2 3">
    <name type="scientific">Vitrella brassicaformis (strain CCMP3155)</name>
    <dbReference type="NCBI Taxonomy" id="1169540"/>
    <lineage>
        <taxon>Eukaryota</taxon>
        <taxon>Sar</taxon>
        <taxon>Alveolata</taxon>
        <taxon>Colpodellida</taxon>
        <taxon>Vitrellaceae</taxon>
        <taxon>Vitrella</taxon>
    </lineage>
</organism>
<dbReference type="PhylomeDB" id="A0A0G4EBS9"/>
<keyword evidence="3" id="KW-1185">Reference proteome</keyword>
<accession>A0A0G4EBS9</accession>
<feature type="region of interest" description="Disordered" evidence="1">
    <location>
        <begin position="1"/>
        <end position="22"/>
    </location>
</feature>
<dbReference type="EMBL" id="CDMY01000138">
    <property type="protein sequence ID" value="CEL93105.1"/>
    <property type="molecule type" value="Genomic_DNA"/>
</dbReference>